<gene>
    <name evidence="1" type="ORF">HPB50_023707</name>
</gene>
<dbReference type="EMBL" id="CM023491">
    <property type="protein sequence ID" value="KAH6941898.1"/>
    <property type="molecule type" value="Genomic_DNA"/>
</dbReference>
<protein>
    <submittedName>
        <fullName evidence="1">Uncharacterized protein</fullName>
    </submittedName>
</protein>
<proteinExistence type="predicted"/>
<comment type="caution">
    <text evidence="1">The sequence shown here is derived from an EMBL/GenBank/DDBJ whole genome shotgun (WGS) entry which is preliminary data.</text>
</comment>
<dbReference type="Proteomes" id="UP000821845">
    <property type="component" value="Chromosome 11"/>
</dbReference>
<reference evidence="1" key="1">
    <citation type="submission" date="2020-05" db="EMBL/GenBank/DDBJ databases">
        <title>Large-scale comparative analyses of tick genomes elucidate their genetic diversity and vector capacities.</title>
        <authorList>
            <person name="Jia N."/>
            <person name="Wang J."/>
            <person name="Shi W."/>
            <person name="Du L."/>
            <person name="Sun Y."/>
            <person name="Zhan W."/>
            <person name="Jiang J."/>
            <person name="Wang Q."/>
            <person name="Zhang B."/>
            <person name="Ji P."/>
            <person name="Sakyi L.B."/>
            <person name="Cui X."/>
            <person name="Yuan T."/>
            <person name="Jiang B."/>
            <person name="Yang W."/>
            <person name="Lam T.T.-Y."/>
            <person name="Chang Q."/>
            <person name="Ding S."/>
            <person name="Wang X."/>
            <person name="Zhu J."/>
            <person name="Ruan X."/>
            <person name="Zhao L."/>
            <person name="Wei J."/>
            <person name="Que T."/>
            <person name="Du C."/>
            <person name="Cheng J."/>
            <person name="Dai P."/>
            <person name="Han X."/>
            <person name="Huang E."/>
            <person name="Gao Y."/>
            <person name="Liu J."/>
            <person name="Shao H."/>
            <person name="Ye R."/>
            <person name="Li L."/>
            <person name="Wei W."/>
            <person name="Wang X."/>
            <person name="Wang C."/>
            <person name="Yang T."/>
            <person name="Huo Q."/>
            <person name="Li W."/>
            <person name="Guo W."/>
            <person name="Chen H."/>
            <person name="Zhou L."/>
            <person name="Ni X."/>
            <person name="Tian J."/>
            <person name="Zhou Y."/>
            <person name="Sheng Y."/>
            <person name="Liu T."/>
            <person name="Pan Y."/>
            <person name="Xia L."/>
            <person name="Li J."/>
            <person name="Zhao F."/>
            <person name="Cao W."/>
        </authorList>
    </citation>
    <scope>NUCLEOTIDE SEQUENCE</scope>
    <source>
        <strain evidence="1">Hyas-2018</strain>
    </source>
</reference>
<accession>A0ACB7T6Y9</accession>
<evidence type="ECO:0000313" key="2">
    <source>
        <dbReference type="Proteomes" id="UP000821845"/>
    </source>
</evidence>
<keyword evidence="2" id="KW-1185">Reference proteome</keyword>
<name>A0ACB7T6Y9_HYAAI</name>
<organism evidence="1 2">
    <name type="scientific">Hyalomma asiaticum</name>
    <name type="common">Tick</name>
    <dbReference type="NCBI Taxonomy" id="266040"/>
    <lineage>
        <taxon>Eukaryota</taxon>
        <taxon>Metazoa</taxon>
        <taxon>Ecdysozoa</taxon>
        <taxon>Arthropoda</taxon>
        <taxon>Chelicerata</taxon>
        <taxon>Arachnida</taxon>
        <taxon>Acari</taxon>
        <taxon>Parasitiformes</taxon>
        <taxon>Ixodida</taxon>
        <taxon>Ixodoidea</taxon>
        <taxon>Ixodidae</taxon>
        <taxon>Hyalomminae</taxon>
        <taxon>Hyalomma</taxon>
    </lineage>
</organism>
<evidence type="ECO:0000313" key="1">
    <source>
        <dbReference type="EMBL" id="KAH6941898.1"/>
    </source>
</evidence>
<sequence length="201" mass="21794">MEATRQRARCIAGFMTIASFVNSLSMSWRVWYVGDSSGVAFLPMAAAITCLHSWLHYALAACDTDVAWISSCGLVLMGVNAIVHRTYSHDTWIGTYSLAAMFALTYFTSSMVTAAWLAKLALLWTLACNVAPVVRILTFPLPEIGVWTAITCALWAVYGALAGNKMLTVSNVIGVVVGCAEVATGSWTLPASFRPELLWWA</sequence>